<dbReference type="GO" id="GO:0005886">
    <property type="term" value="C:plasma membrane"/>
    <property type="evidence" value="ECO:0007669"/>
    <property type="project" value="UniProtKB-SubCell"/>
</dbReference>
<dbReference type="Pfam" id="PF19300">
    <property type="entry name" value="BPD_transp_1_N"/>
    <property type="match status" value="1"/>
</dbReference>
<comment type="caution">
    <text evidence="9">The sequence shown here is derived from an EMBL/GenBank/DDBJ whole genome shotgun (WGS) entry which is preliminary data.</text>
</comment>
<feature type="transmembrane region" description="Helical" evidence="7">
    <location>
        <begin position="287"/>
        <end position="310"/>
    </location>
</feature>
<keyword evidence="4 7" id="KW-0812">Transmembrane</keyword>
<dbReference type="CDD" id="cd06261">
    <property type="entry name" value="TM_PBP2"/>
    <property type="match status" value="1"/>
</dbReference>
<dbReference type="PANTHER" id="PTHR43163:SF6">
    <property type="entry name" value="DIPEPTIDE TRANSPORT SYSTEM PERMEASE PROTEIN DPPB-RELATED"/>
    <property type="match status" value="1"/>
</dbReference>
<evidence type="ECO:0000313" key="9">
    <source>
        <dbReference type="EMBL" id="EEY34944.1"/>
    </source>
</evidence>
<dbReference type="AlphaFoldDB" id="D0GM08"/>
<keyword evidence="10" id="KW-1185">Reference proteome</keyword>
<dbReference type="Gene3D" id="1.10.3720.10">
    <property type="entry name" value="MetI-like"/>
    <property type="match status" value="1"/>
</dbReference>
<evidence type="ECO:0000256" key="4">
    <source>
        <dbReference type="ARBA" id="ARBA00022692"/>
    </source>
</evidence>
<gene>
    <name evidence="9" type="primary">appB</name>
    <name evidence="9" type="ORF">HMPREF0554_1719</name>
</gene>
<feature type="transmembrane region" description="Helical" evidence="7">
    <location>
        <begin position="131"/>
        <end position="152"/>
    </location>
</feature>
<keyword evidence="2 7" id="KW-0813">Transport</keyword>
<dbReference type="PANTHER" id="PTHR43163">
    <property type="entry name" value="DIPEPTIDE TRANSPORT SYSTEM PERMEASE PROTEIN DPPB-RELATED"/>
    <property type="match status" value="1"/>
</dbReference>
<sequence length="320" mass="36268">MLKYLIKRLIISFFVLFGVSISIFYLINKQPGNPYLHMINPGVPPEIVKKKLIELGYYDPFFIKYVKWLQRVIFLDLGYSIKYSEKVTKVIASRLGNTFILMGTSLFLSSISGIFLGVVSAIKKNTVIDEIITVLSFAGLSIPTFFVSLLLIKVFSYDLRLFPASGMYDSINGSEGITVFYNLFRHMILPTTVLAIMQSVIFIRYTRSAVIEQMSKEYMMTAMAKGLTFKRAVFGHALKNALLPIITVFFLQLPTIFSGALITETVFVWPGIGRLGYEAISNRDYPLIMGILTVTAIIIILSNLFADIFYMKIDKRIKLQ</sequence>
<dbReference type="EMBL" id="ADAD01000125">
    <property type="protein sequence ID" value="EEY34944.1"/>
    <property type="molecule type" value="Genomic_DNA"/>
</dbReference>
<dbReference type="InterPro" id="IPR000515">
    <property type="entry name" value="MetI-like"/>
</dbReference>
<keyword evidence="6 7" id="KW-0472">Membrane</keyword>
<feature type="domain" description="ABC transmembrane type-1" evidence="8">
    <location>
        <begin position="95"/>
        <end position="310"/>
    </location>
</feature>
<evidence type="ECO:0000256" key="3">
    <source>
        <dbReference type="ARBA" id="ARBA00022475"/>
    </source>
</evidence>
<feature type="transmembrane region" description="Helical" evidence="7">
    <location>
        <begin position="187"/>
        <end position="206"/>
    </location>
</feature>
<proteinExistence type="inferred from homology"/>
<dbReference type="Proteomes" id="UP000004226">
    <property type="component" value="Unassembled WGS sequence"/>
</dbReference>
<organism evidence="9 10">
    <name type="scientific">Pseudoleptotrichia goodfellowii F0264</name>
    <dbReference type="NCBI Taxonomy" id="596323"/>
    <lineage>
        <taxon>Bacteria</taxon>
        <taxon>Fusobacteriati</taxon>
        <taxon>Fusobacteriota</taxon>
        <taxon>Fusobacteriia</taxon>
        <taxon>Fusobacteriales</taxon>
        <taxon>Leptotrichiaceae</taxon>
        <taxon>Pseudoleptotrichia</taxon>
    </lineage>
</organism>
<evidence type="ECO:0000256" key="7">
    <source>
        <dbReference type="RuleBase" id="RU363032"/>
    </source>
</evidence>
<protein>
    <submittedName>
        <fullName evidence="9">ABC transporter, permease protein</fullName>
    </submittedName>
</protein>
<dbReference type="RefSeq" id="WP_006807545.1">
    <property type="nucleotide sequence ID" value="NZ_ADAD01000125.1"/>
</dbReference>
<dbReference type="eggNOG" id="COG0601">
    <property type="taxonomic scope" value="Bacteria"/>
</dbReference>
<feature type="transmembrane region" description="Helical" evidence="7">
    <location>
        <begin position="99"/>
        <end position="119"/>
    </location>
</feature>
<reference evidence="9 10" key="1">
    <citation type="submission" date="2009-10" db="EMBL/GenBank/DDBJ databases">
        <authorList>
            <person name="Harkins D.M."/>
            <person name="Madupu R."/>
            <person name="Durkin A.S."/>
            <person name="Torralba M."/>
            <person name="Methe B."/>
            <person name="Sutton G.G."/>
            <person name="Strausberg R.L."/>
            <person name="Nelson K.E."/>
        </authorList>
    </citation>
    <scope>NUCLEOTIDE SEQUENCE [LARGE SCALE GENOMIC DNA]</scope>
    <source>
        <strain evidence="9 10">F0264</strain>
    </source>
</reference>
<dbReference type="SUPFAM" id="SSF161098">
    <property type="entry name" value="MetI-like"/>
    <property type="match status" value="1"/>
</dbReference>
<keyword evidence="5 7" id="KW-1133">Transmembrane helix</keyword>
<dbReference type="InterPro" id="IPR035906">
    <property type="entry name" value="MetI-like_sf"/>
</dbReference>
<evidence type="ECO:0000256" key="5">
    <source>
        <dbReference type="ARBA" id="ARBA00022989"/>
    </source>
</evidence>
<comment type="similarity">
    <text evidence="7">Belongs to the binding-protein-dependent transport system permease family.</text>
</comment>
<evidence type="ECO:0000256" key="2">
    <source>
        <dbReference type="ARBA" id="ARBA00022448"/>
    </source>
</evidence>
<evidence type="ECO:0000256" key="6">
    <source>
        <dbReference type="ARBA" id="ARBA00023136"/>
    </source>
</evidence>
<evidence type="ECO:0000259" key="8">
    <source>
        <dbReference type="PROSITE" id="PS50928"/>
    </source>
</evidence>
<dbReference type="Pfam" id="PF00528">
    <property type="entry name" value="BPD_transp_1"/>
    <property type="match status" value="1"/>
</dbReference>
<feature type="transmembrane region" description="Helical" evidence="7">
    <location>
        <begin position="241"/>
        <end position="267"/>
    </location>
</feature>
<evidence type="ECO:0000256" key="1">
    <source>
        <dbReference type="ARBA" id="ARBA00004651"/>
    </source>
</evidence>
<name>D0GM08_9FUSO</name>
<dbReference type="GO" id="GO:0055085">
    <property type="term" value="P:transmembrane transport"/>
    <property type="evidence" value="ECO:0007669"/>
    <property type="project" value="InterPro"/>
</dbReference>
<feature type="transmembrane region" description="Helical" evidence="7">
    <location>
        <begin position="9"/>
        <end position="27"/>
    </location>
</feature>
<accession>D0GM08</accession>
<dbReference type="PROSITE" id="PS50928">
    <property type="entry name" value="ABC_TM1"/>
    <property type="match status" value="1"/>
</dbReference>
<dbReference type="InterPro" id="IPR045621">
    <property type="entry name" value="BPD_transp_1_N"/>
</dbReference>
<keyword evidence="3" id="KW-1003">Cell membrane</keyword>
<evidence type="ECO:0000313" key="10">
    <source>
        <dbReference type="Proteomes" id="UP000004226"/>
    </source>
</evidence>
<comment type="subcellular location">
    <subcellularLocation>
        <location evidence="1 7">Cell membrane</location>
        <topology evidence="1 7">Multi-pass membrane protein</topology>
    </subcellularLocation>
</comment>